<sequence>MLLLQEFNIEIKDKKGAENSVAEHLSLIKRESDSMPIRDEFPDEQLLHINTPTSWFADIYNFEAGSQFPPKESRLYKEKLESDAKCILDIEIKSVLQFCHVASGGGHYGSTRTAQKVLDYKFYWSTIFRDAYQLVSTCENCQKAGMAISKRHEMRQQPILFCEVFDGWGIDFMGPFPISNRYSYILLAVDYAIATKTNDAKVVVDFLKSNIFYWFGVSKALIRNQGSHFNNRAMSALLHKYGVVHRIATTY</sequence>
<evidence type="ECO:0000313" key="2">
    <source>
        <dbReference type="EMBL" id="RDX69586.1"/>
    </source>
</evidence>
<reference evidence="2" key="1">
    <citation type="submission" date="2018-05" db="EMBL/GenBank/DDBJ databases">
        <title>Draft genome of Mucuna pruriens seed.</title>
        <authorList>
            <person name="Nnadi N.E."/>
            <person name="Vos R."/>
            <person name="Hasami M.H."/>
            <person name="Devisetty U.K."/>
            <person name="Aguiy J.C."/>
        </authorList>
    </citation>
    <scope>NUCLEOTIDE SEQUENCE [LARGE SCALE GENOMIC DNA]</scope>
    <source>
        <strain evidence="2">JCA_2017</strain>
    </source>
</reference>
<feature type="non-terminal residue" evidence="2">
    <location>
        <position position="1"/>
    </location>
</feature>
<dbReference type="Proteomes" id="UP000257109">
    <property type="component" value="Unassembled WGS sequence"/>
</dbReference>
<protein>
    <submittedName>
        <fullName evidence="2">Gypsy retrotransposon integrase-like protein 1</fullName>
    </submittedName>
</protein>
<dbReference type="SUPFAM" id="SSF53098">
    <property type="entry name" value="Ribonuclease H-like"/>
    <property type="match status" value="1"/>
</dbReference>
<gene>
    <name evidence="2" type="primary">GIN1</name>
    <name evidence="2" type="ORF">CR513_51284</name>
</gene>
<dbReference type="InterPro" id="IPR012337">
    <property type="entry name" value="RNaseH-like_sf"/>
</dbReference>
<dbReference type="OrthoDB" id="1433105at2759"/>
<dbReference type="InterPro" id="IPR052160">
    <property type="entry name" value="Gypsy_RT_Integrase-like"/>
</dbReference>
<dbReference type="InterPro" id="IPR036397">
    <property type="entry name" value="RNaseH_sf"/>
</dbReference>
<evidence type="ECO:0000259" key="1">
    <source>
        <dbReference type="Pfam" id="PF17921"/>
    </source>
</evidence>
<name>A0A371EUB8_MUCPR</name>
<dbReference type="GO" id="GO:0003676">
    <property type="term" value="F:nucleic acid binding"/>
    <property type="evidence" value="ECO:0007669"/>
    <property type="project" value="InterPro"/>
</dbReference>
<dbReference type="Gene3D" id="1.10.340.70">
    <property type="match status" value="1"/>
</dbReference>
<dbReference type="PANTHER" id="PTHR47266">
    <property type="entry name" value="ENDONUCLEASE-RELATED"/>
    <property type="match status" value="1"/>
</dbReference>
<accession>A0A371EUB8</accession>
<dbReference type="EMBL" id="QJKJ01012046">
    <property type="protein sequence ID" value="RDX69586.1"/>
    <property type="molecule type" value="Genomic_DNA"/>
</dbReference>
<dbReference type="Pfam" id="PF17921">
    <property type="entry name" value="Integrase_H2C2"/>
    <property type="match status" value="1"/>
</dbReference>
<organism evidence="2 3">
    <name type="scientific">Mucuna pruriens</name>
    <name type="common">Velvet bean</name>
    <name type="synonym">Dolichos pruriens</name>
    <dbReference type="NCBI Taxonomy" id="157652"/>
    <lineage>
        <taxon>Eukaryota</taxon>
        <taxon>Viridiplantae</taxon>
        <taxon>Streptophyta</taxon>
        <taxon>Embryophyta</taxon>
        <taxon>Tracheophyta</taxon>
        <taxon>Spermatophyta</taxon>
        <taxon>Magnoliopsida</taxon>
        <taxon>eudicotyledons</taxon>
        <taxon>Gunneridae</taxon>
        <taxon>Pentapetalae</taxon>
        <taxon>rosids</taxon>
        <taxon>fabids</taxon>
        <taxon>Fabales</taxon>
        <taxon>Fabaceae</taxon>
        <taxon>Papilionoideae</taxon>
        <taxon>50 kb inversion clade</taxon>
        <taxon>NPAAA clade</taxon>
        <taxon>indigoferoid/millettioid clade</taxon>
        <taxon>Phaseoleae</taxon>
        <taxon>Mucuna</taxon>
    </lineage>
</organism>
<dbReference type="Gene3D" id="3.30.420.10">
    <property type="entry name" value="Ribonuclease H-like superfamily/Ribonuclease H"/>
    <property type="match status" value="1"/>
</dbReference>
<feature type="domain" description="Integrase zinc-binding" evidence="1">
    <location>
        <begin position="92"/>
        <end position="144"/>
    </location>
</feature>
<comment type="caution">
    <text evidence="2">The sequence shown here is derived from an EMBL/GenBank/DDBJ whole genome shotgun (WGS) entry which is preliminary data.</text>
</comment>
<dbReference type="InterPro" id="IPR041588">
    <property type="entry name" value="Integrase_H2C2"/>
</dbReference>
<dbReference type="AlphaFoldDB" id="A0A371EUB8"/>
<keyword evidence="3" id="KW-1185">Reference proteome</keyword>
<evidence type="ECO:0000313" key="3">
    <source>
        <dbReference type="Proteomes" id="UP000257109"/>
    </source>
</evidence>
<proteinExistence type="predicted"/>